<organism evidence="1 2">
    <name type="scientific">Aquipluma nitroreducens</name>
    <dbReference type="NCBI Taxonomy" id="2010828"/>
    <lineage>
        <taxon>Bacteria</taxon>
        <taxon>Pseudomonadati</taxon>
        <taxon>Bacteroidota</taxon>
        <taxon>Bacteroidia</taxon>
        <taxon>Marinilabiliales</taxon>
        <taxon>Prolixibacteraceae</taxon>
        <taxon>Aquipluma</taxon>
    </lineage>
</organism>
<dbReference type="Proteomes" id="UP001193389">
    <property type="component" value="Chromosome"/>
</dbReference>
<dbReference type="Pfam" id="PF13620">
    <property type="entry name" value="CarboxypepD_reg"/>
    <property type="match status" value="1"/>
</dbReference>
<gene>
    <name evidence="1" type="ORF">AQPE_2368</name>
</gene>
<protein>
    <recommendedName>
        <fullName evidence="3">TonB-dependent receptor</fullName>
    </recommendedName>
</protein>
<evidence type="ECO:0008006" key="3">
    <source>
        <dbReference type="Google" id="ProtNLM"/>
    </source>
</evidence>
<accession>A0A5K7S9T9</accession>
<dbReference type="EMBL" id="AP018694">
    <property type="protein sequence ID" value="BBE18207.1"/>
    <property type="molecule type" value="Genomic_DNA"/>
</dbReference>
<dbReference type="SUPFAM" id="SSF49478">
    <property type="entry name" value="Cna protein B-type domain"/>
    <property type="match status" value="1"/>
</dbReference>
<proteinExistence type="predicted"/>
<evidence type="ECO:0000313" key="2">
    <source>
        <dbReference type="Proteomes" id="UP001193389"/>
    </source>
</evidence>
<sequence>MVSGENSKLYVSLFDKTGTNVTKGTFRMSNGSSSGDLQIPDKLAGDSYFLIAYSSEQSSLEQIPIVKLTIDPQYSNQWVVGTTAKDSISISGKKNELSVVLRDNSGAVQKNEQLRYEIKNGTETLEKDKVKTDETGKVNIPFTIPAKTNGEPFICELSDSKGEWKHEVFLPTNLDPVVIKFYPEGGNLIAGVPTKIGYTAFNKWGIPVSVEGAVLNQEGQQVTPVKTLTKGLGLFSVIYPGQQKLKLLLSGTVGQNQSFELPASTTNGLAISVVKTDAQFIYANLTFPDKLKHAVALTVTHGNNVYWAGDMEIDGVGRLKIPADQLPQGINLLSAFSKEGNLLAERIVFKDNKQELKVDIQLEKTSLSAGEKMKVKVKLTDESNQAVSGNVAISVTDKFRNDSDKTQIEEYLQFESELESPLSLFPEAFKDKSRNSTLMDIFLIANRIKGFDWAKIRQFKPENASYTNTANFRISGVVTDKSGSKVNKAKVSLVNNKNMQLYTTTTNSEGIFSFPNLYMSNIDDFSAKATDSDGKRDLNVNMIKNLEGQISVYIADNMKRFNLISSETVVDKTYFDNNEDLFSRTPKINKLNTQSLDNQRKLLNSATSILDVIKTIKPYKVVNNQIVFFGSENSLNYQGGALIVLDGQMMGTDIGSIQGFSPSDIDHINVSTNPMDIQKYTGLNSVGVIEIFQKKAKTTELDGPKSTNEKLDGEFRVPNVFPIEPANPKRNTRTTLLWIPDQKIDQTGQFEFEVTSGKVISDFVIEVQGMASDGRMGAGEVGFTVTK</sequence>
<reference evidence="1" key="1">
    <citation type="journal article" date="2020" name="Int. J. Syst. Evol. Microbiol.">
        <title>Aquipluma nitroreducens gen. nov. sp. nov., a novel facultatively anaerobic bacterium isolated from a freshwater lake.</title>
        <authorList>
            <person name="Watanabe M."/>
            <person name="Kojima H."/>
            <person name="Fukui M."/>
        </authorList>
    </citation>
    <scope>NUCLEOTIDE SEQUENCE</scope>
    <source>
        <strain evidence="1">MeG22</strain>
    </source>
</reference>
<dbReference type="KEGG" id="anf:AQPE_2368"/>
<keyword evidence="2" id="KW-1185">Reference proteome</keyword>
<dbReference type="AlphaFoldDB" id="A0A5K7S9T9"/>
<dbReference type="Gene3D" id="2.60.40.10">
    <property type="entry name" value="Immunoglobulins"/>
    <property type="match status" value="1"/>
</dbReference>
<name>A0A5K7S9T9_9BACT</name>
<dbReference type="InterPro" id="IPR013783">
    <property type="entry name" value="Ig-like_fold"/>
</dbReference>
<evidence type="ECO:0000313" key="1">
    <source>
        <dbReference type="EMBL" id="BBE18207.1"/>
    </source>
</evidence>